<evidence type="ECO:0000256" key="4">
    <source>
        <dbReference type="ARBA" id="ARBA00022842"/>
    </source>
</evidence>
<organism evidence="7">
    <name type="scientific">Hyperionvirus sp</name>
    <dbReference type="NCBI Taxonomy" id="2487770"/>
    <lineage>
        <taxon>Viruses</taxon>
        <taxon>Varidnaviria</taxon>
        <taxon>Bamfordvirae</taxon>
        <taxon>Nucleocytoviricota</taxon>
        <taxon>Megaviricetes</taxon>
        <taxon>Imitervirales</taxon>
        <taxon>Mimiviridae</taxon>
        <taxon>Klosneuvirinae</taxon>
    </lineage>
</organism>
<gene>
    <name evidence="7" type="ORF">Hyperionvirus14_19</name>
</gene>
<evidence type="ECO:0000256" key="3">
    <source>
        <dbReference type="ARBA" id="ARBA00022801"/>
    </source>
</evidence>
<dbReference type="InterPro" id="IPR051325">
    <property type="entry name" value="Nudix_hydrolase_domain"/>
</dbReference>
<dbReference type="GO" id="GO:0006167">
    <property type="term" value="P:AMP biosynthetic process"/>
    <property type="evidence" value="ECO:0007669"/>
    <property type="project" value="TreeGrafter"/>
</dbReference>
<dbReference type="InterPro" id="IPR000086">
    <property type="entry name" value="NUDIX_hydrolase_dom"/>
</dbReference>
<reference evidence="7" key="1">
    <citation type="submission" date="2018-10" db="EMBL/GenBank/DDBJ databases">
        <title>Hidden diversity of soil giant viruses.</title>
        <authorList>
            <person name="Schulz F."/>
            <person name="Alteio L."/>
            <person name="Goudeau D."/>
            <person name="Ryan E.M."/>
            <person name="Malmstrom R.R."/>
            <person name="Blanchard J."/>
            <person name="Woyke T."/>
        </authorList>
    </citation>
    <scope>NUCLEOTIDE SEQUENCE</scope>
    <source>
        <strain evidence="7">HYV1</strain>
    </source>
</reference>
<evidence type="ECO:0000256" key="2">
    <source>
        <dbReference type="ARBA" id="ARBA00001946"/>
    </source>
</evidence>
<proteinExistence type="predicted"/>
<name>A0A3G5A9J6_9VIRU</name>
<comment type="cofactor">
    <cofactor evidence="1">
        <name>Mn(2+)</name>
        <dbReference type="ChEBI" id="CHEBI:29035"/>
    </cofactor>
</comment>
<dbReference type="InterPro" id="IPR020084">
    <property type="entry name" value="NUDIX_hydrolase_CS"/>
</dbReference>
<dbReference type="PANTHER" id="PTHR21340">
    <property type="entry name" value="DIADENOSINE 5,5-P1,P4-TETRAPHOSPHATE PYROPHOSPHOHYDROLASE MUTT"/>
    <property type="match status" value="1"/>
</dbReference>
<evidence type="ECO:0000259" key="6">
    <source>
        <dbReference type="PROSITE" id="PS51462"/>
    </source>
</evidence>
<evidence type="ECO:0000313" key="7">
    <source>
        <dbReference type="EMBL" id="AYV83930.1"/>
    </source>
</evidence>
<dbReference type="GO" id="GO:0006754">
    <property type="term" value="P:ATP biosynthetic process"/>
    <property type="evidence" value="ECO:0007669"/>
    <property type="project" value="TreeGrafter"/>
</dbReference>
<evidence type="ECO:0000256" key="1">
    <source>
        <dbReference type="ARBA" id="ARBA00001936"/>
    </source>
</evidence>
<keyword evidence="5" id="KW-0464">Manganese</keyword>
<evidence type="ECO:0000256" key="5">
    <source>
        <dbReference type="ARBA" id="ARBA00023211"/>
    </source>
</evidence>
<protein>
    <submittedName>
        <fullName evidence="7">NUDIX hydrolase</fullName>
    </submittedName>
</protein>
<dbReference type="Pfam" id="PF00293">
    <property type="entry name" value="NUDIX"/>
    <property type="match status" value="1"/>
</dbReference>
<keyword evidence="3 7" id="KW-0378">Hydrolase</keyword>
<dbReference type="PROSITE" id="PS51462">
    <property type="entry name" value="NUDIX"/>
    <property type="match status" value="1"/>
</dbReference>
<dbReference type="PANTHER" id="PTHR21340:SF0">
    <property type="entry name" value="BIS(5'-NUCLEOSYL)-TETRAPHOSPHATASE [ASYMMETRICAL]"/>
    <property type="match status" value="1"/>
</dbReference>
<accession>A0A3G5A9J6</accession>
<dbReference type="EMBL" id="MK072396">
    <property type="protein sequence ID" value="AYV83930.1"/>
    <property type="molecule type" value="Genomic_DNA"/>
</dbReference>
<comment type="cofactor">
    <cofactor evidence="2">
        <name>Mg(2+)</name>
        <dbReference type="ChEBI" id="CHEBI:18420"/>
    </cofactor>
</comment>
<feature type="domain" description="Nudix hydrolase" evidence="6">
    <location>
        <begin position="20"/>
        <end position="243"/>
    </location>
</feature>
<dbReference type="Gene3D" id="3.90.79.10">
    <property type="entry name" value="Nucleoside Triphosphate Pyrophosphohydrolase"/>
    <property type="match status" value="1"/>
</dbReference>
<dbReference type="SUPFAM" id="SSF55811">
    <property type="entry name" value="Nudix"/>
    <property type="match status" value="1"/>
</dbReference>
<sequence length="251" mass="29833">MYKNKYHKYKSKYVKLKANKPITSYGIILVKLGNPVQFLMIRRRETFGYTDFVRGRYQPTNTNQISTLFQEMTAAEHDKIKNWDFDMLWNDKWAHNDKKYLPNIKKEYTISKEKFNNLNLKYYLDNIKPKYTEGEWGFPKGRCDSHEATVSCALREFTEETGITPDEIKLLSQIEPLVETKIGSDNKIYKYTYYTAQLISNIEPTITTKSQKSEIDAIKFFSYKDAYQLIRPEDIDKKNILTRLHEQLKRL</sequence>
<dbReference type="PROSITE" id="PS00893">
    <property type="entry name" value="NUDIX_BOX"/>
    <property type="match status" value="1"/>
</dbReference>
<keyword evidence="4" id="KW-0460">Magnesium</keyword>
<dbReference type="GO" id="GO:0004081">
    <property type="term" value="F:bis(5'-nucleosyl)-tetraphosphatase (asymmetrical) activity"/>
    <property type="evidence" value="ECO:0007669"/>
    <property type="project" value="TreeGrafter"/>
</dbReference>
<dbReference type="InterPro" id="IPR015797">
    <property type="entry name" value="NUDIX_hydrolase-like_dom_sf"/>
</dbReference>